<evidence type="ECO:0000313" key="2">
    <source>
        <dbReference type="Proteomes" id="UP000681720"/>
    </source>
</evidence>
<dbReference type="Proteomes" id="UP000681720">
    <property type="component" value="Unassembled WGS sequence"/>
</dbReference>
<dbReference type="EMBL" id="CAJOBJ010052306">
    <property type="protein sequence ID" value="CAF4379539.1"/>
    <property type="molecule type" value="Genomic_DNA"/>
</dbReference>
<name>A0A8S2VDP4_9BILA</name>
<evidence type="ECO:0000313" key="1">
    <source>
        <dbReference type="EMBL" id="CAF4379539.1"/>
    </source>
</evidence>
<feature type="non-terminal residue" evidence="1">
    <location>
        <position position="1"/>
    </location>
</feature>
<proteinExistence type="predicted"/>
<feature type="non-terminal residue" evidence="1">
    <location>
        <position position="59"/>
    </location>
</feature>
<protein>
    <submittedName>
        <fullName evidence="1">Uncharacterized protein</fullName>
    </submittedName>
</protein>
<accession>A0A8S2VDP4</accession>
<gene>
    <name evidence="1" type="ORF">GIL414_LOCUS29218</name>
</gene>
<sequence length="59" mass="6921">MNIATNKKEMIDGQLTNGRLNTLFRRRLNHFSSVITNRLWLNAHTNYDCDVLLTFPSRV</sequence>
<reference evidence="1" key="1">
    <citation type="submission" date="2021-02" db="EMBL/GenBank/DDBJ databases">
        <authorList>
            <person name="Nowell W R."/>
        </authorList>
    </citation>
    <scope>NUCLEOTIDE SEQUENCE</scope>
</reference>
<comment type="caution">
    <text evidence="1">The sequence shown here is derived from an EMBL/GenBank/DDBJ whole genome shotgun (WGS) entry which is preliminary data.</text>
</comment>
<organism evidence="1 2">
    <name type="scientific">Rotaria magnacalcarata</name>
    <dbReference type="NCBI Taxonomy" id="392030"/>
    <lineage>
        <taxon>Eukaryota</taxon>
        <taxon>Metazoa</taxon>
        <taxon>Spiralia</taxon>
        <taxon>Gnathifera</taxon>
        <taxon>Rotifera</taxon>
        <taxon>Eurotatoria</taxon>
        <taxon>Bdelloidea</taxon>
        <taxon>Philodinida</taxon>
        <taxon>Philodinidae</taxon>
        <taxon>Rotaria</taxon>
    </lineage>
</organism>
<dbReference type="AlphaFoldDB" id="A0A8S2VDP4"/>